<dbReference type="STRING" id="1353952.A0A165HPB0"/>
<dbReference type="OrthoDB" id="8300214at2759"/>
<dbReference type="InterPro" id="IPR036873">
    <property type="entry name" value="Rhodanese-like_dom_sf"/>
</dbReference>
<dbReference type="EMBL" id="KV423939">
    <property type="protein sequence ID" value="KZT59554.1"/>
    <property type="molecule type" value="Genomic_DNA"/>
</dbReference>
<dbReference type="PANTHER" id="PTHR10828:SF50">
    <property type="entry name" value="REDUCTASE (ARC2), PUTATIVE (AFU_ORTHOLOGUE AFUA_6G13400)-RELATED"/>
    <property type="match status" value="1"/>
</dbReference>
<protein>
    <recommendedName>
        <fullName evidence="1">Rhodanese domain-containing protein</fullName>
    </recommendedName>
</protein>
<evidence type="ECO:0000259" key="1">
    <source>
        <dbReference type="PROSITE" id="PS50206"/>
    </source>
</evidence>
<evidence type="ECO:0000313" key="2">
    <source>
        <dbReference type="EMBL" id="KZT59554.1"/>
    </source>
</evidence>
<dbReference type="Gene3D" id="3.40.250.10">
    <property type="entry name" value="Rhodanese-like domain"/>
    <property type="match status" value="1"/>
</dbReference>
<dbReference type="Proteomes" id="UP000076842">
    <property type="component" value="Unassembled WGS sequence"/>
</dbReference>
<name>A0A165HPB0_9BASI</name>
<proteinExistence type="predicted"/>
<dbReference type="GO" id="GO:0005634">
    <property type="term" value="C:nucleus"/>
    <property type="evidence" value="ECO:0007669"/>
    <property type="project" value="TreeGrafter"/>
</dbReference>
<dbReference type="Pfam" id="PF00581">
    <property type="entry name" value="Rhodanese"/>
    <property type="match status" value="1"/>
</dbReference>
<dbReference type="PROSITE" id="PS50206">
    <property type="entry name" value="RHODANESE_3"/>
    <property type="match status" value="1"/>
</dbReference>
<keyword evidence="3" id="KW-1185">Reference proteome</keyword>
<dbReference type="GO" id="GO:0005737">
    <property type="term" value="C:cytoplasm"/>
    <property type="evidence" value="ECO:0007669"/>
    <property type="project" value="TreeGrafter"/>
</dbReference>
<dbReference type="GO" id="GO:0004725">
    <property type="term" value="F:protein tyrosine phosphatase activity"/>
    <property type="evidence" value="ECO:0007669"/>
    <property type="project" value="TreeGrafter"/>
</dbReference>
<sequence>MANTDNQPKEWYEDFPEPSWDTPTVTAKELVELMRTKKAGVDYIVIDLRRTDFEIGFIKGALNLPAHSFYPTVPTIVTLLRNIPKVIFHCQSCKAVSRGTRAAGWYKDALAKEGITTSQSLVLEGGIVGFLEAYKDDSELVVKLD</sequence>
<accession>A0A165HPB0</accession>
<dbReference type="SUPFAM" id="SSF52821">
    <property type="entry name" value="Rhodanese/Cell cycle control phosphatase"/>
    <property type="match status" value="1"/>
</dbReference>
<gene>
    <name evidence="2" type="ORF">CALCODRAFT_493484</name>
</gene>
<dbReference type="InParanoid" id="A0A165HPB0"/>
<dbReference type="InterPro" id="IPR001763">
    <property type="entry name" value="Rhodanese-like_dom"/>
</dbReference>
<organism evidence="2 3">
    <name type="scientific">Calocera cornea HHB12733</name>
    <dbReference type="NCBI Taxonomy" id="1353952"/>
    <lineage>
        <taxon>Eukaryota</taxon>
        <taxon>Fungi</taxon>
        <taxon>Dikarya</taxon>
        <taxon>Basidiomycota</taxon>
        <taxon>Agaricomycotina</taxon>
        <taxon>Dacrymycetes</taxon>
        <taxon>Dacrymycetales</taxon>
        <taxon>Dacrymycetaceae</taxon>
        <taxon>Calocera</taxon>
    </lineage>
</organism>
<reference evidence="2 3" key="1">
    <citation type="journal article" date="2016" name="Mol. Biol. Evol.">
        <title>Comparative Genomics of Early-Diverging Mushroom-Forming Fungi Provides Insights into the Origins of Lignocellulose Decay Capabilities.</title>
        <authorList>
            <person name="Nagy L.G."/>
            <person name="Riley R."/>
            <person name="Tritt A."/>
            <person name="Adam C."/>
            <person name="Daum C."/>
            <person name="Floudas D."/>
            <person name="Sun H."/>
            <person name="Yadav J.S."/>
            <person name="Pangilinan J."/>
            <person name="Larsson K.H."/>
            <person name="Matsuura K."/>
            <person name="Barry K."/>
            <person name="Labutti K."/>
            <person name="Kuo R."/>
            <person name="Ohm R.A."/>
            <person name="Bhattacharya S.S."/>
            <person name="Shirouzu T."/>
            <person name="Yoshinaga Y."/>
            <person name="Martin F.M."/>
            <person name="Grigoriev I.V."/>
            <person name="Hibbett D.S."/>
        </authorList>
    </citation>
    <scope>NUCLEOTIDE SEQUENCE [LARGE SCALE GENOMIC DNA]</scope>
    <source>
        <strain evidence="2 3">HHB12733</strain>
    </source>
</reference>
<feature type="domain" description="Rhodanese" evidence="1">
    <location>
        <begin position="39"/>
        <end position="139"/>
    </location>
</feature>
<dbReference type="PANTHER" id="PTHR10828">
    <property type="entry name" value="M-PHASE INDUCER PHOSPHATASE DUAL SPECIFICITY PHOSPHATASE CDC25"/>
    <property type="match status" value="1"/>
</dbReference>
<dbReference type="AlphaFoldDB" id="A0A165HPB0"/>
<dbReference type="SMART" id="SM00450">
    <property type="entry name" value="RHOD"/>
    <property type="match status" value="1"/>
</dbReference>
<evidence type="ECO:0000313" key="3">
    <source>
        <dbReference type="Proteomes" id="UP000076842"/>
    </source>
</evidence>